<dbReference type="EMBL" id="LODT01000021">
    <property type="protein sequence ID" value="KYQ96649.1"/>
    <property type="molecule type" value="Genomic_DNA"/>
</dbReference>
<dbReference type="PANTHER" id="PTHR20963">
    <property type="entry name" value="MULTIPLE INOSITOL POLYPHOSPHATE PHOSPHATASE-RELATED"/>
    <property type="match status" value="1"/>
</dbReference>
<evidence type="ECO:0000256" key="1">
    <source>
        <dbReference type="ARBA" id="ARBA00004370"/>
    </source>
</evidence>
<evidence type="ECO:0000256" key="6">
    <source>
        <dbReference type="ARBA" id="ARBA00022729"/>
    </source>
</evidence>
<evidence type="ECO:0000256" key="8">
    <source>
        <dbReference type="ARBA" id="ARBA00023136"/>
    </source>
</evidence>
<comment type="catalytic activity">
    <reaction evidence="13">
        <text>(2R)-2,3-bisphosphoglycerate + H2O = (2R)-2-phosphoglycerate + phosphate</text>
        <dbReference type="Rhea" id="RHEA:27381"/>
        <dbReference type="ChEBI" id="CHEBI:15377"/>
        <dbReference type="ChEBI" id="CHEBI:43474"/>
        <dbReference type="ChEBI" id="CHEBI:58248"/>
        <dbReference type="ChEBI" id="CHEBI:58289"/>
        <dbReference type="EC" id="3.1.3.80"/>
    </reaction>
    <physiologicalReaction direction="left-to-right" evidence="13">
        <dbReference type="Rhea" id="RHEA:27382"/>
    </physiologicalReaction>
</comment>
<reference evidence="17 18" key="1">
    <citation type="submission" date="2015-12" db="EMBL/GenBank/DDBJ databases">
        <title>Dictyostelia acquired genes for synthesis and detection of signals that induce cell-type specialization by lateral gene transfer from prokaryotes.</title>
        <authorList>
            <person name="Gloeckner G."/>
            <person name="Schaap P."/>
        </authorList>
    </citation>
    <scope>NUCLEOTIDE SEQUENCE [LARGE SCALE GENOMIC DNA]</scope>
    <source>
        <strain evidence="17 18">TK</strain>
    </source>
</reference>
<evidence type="ECO:0000256" key="11">
    <source>
        <dbReference type="ARBA" id="ARBA00043671"/>
    </source>
</evidence>
<comment type="catalytic activity">
    <reaction evidence="11">
        <text>1D-myo-inositol 1,2,4,5,6-pentakisphosphate + H2O = 1D-myo-inositol 1,2,5,6-tetrakisphosphate + phosphate</text>
        <dbReference type="Rhea" id="RHEA:77115"/>
        <dbReference type="ChEBI" id="CHEBI:15377"/>
        <dbReference type="ChEBI" id="CHEBI:43474"/>
        <dbReference type="ChEBI" id="CHEBI:57798"/>
        <dbReference type="ChEBI" id="CHEBI:195535"/>
        <dbReference type="EC" id="3.1.3.62"/>
    </reaction>
    <physiologicalReaction direction="left-to-right" evidence="11">
        <dbReference type="Rhea" id="RHEA:77116"/>
    </physiologicalReaction>
</comment>
<feature type="signal peptide" evidence="16">
    <location>
        <begin position="1"/>
        <end position="24"/>
    </location>
</feature>
<feature type="region of interest" description="Disordered" evidence="14">
    <location>
        <begin position="532"/>
        <end position="553"/>
    </location>
</feature>
<comment type="catalytic activity">
    <reaction evidence="10">
        <text>1D-myo-inositol 1,2,5,6-tetrakisphosphate + H2O = 1D-myo-inositol 1,2,6-trisphosphate + phosphate</text>
        <dbReference type="Rhea" id="RHEA:77119"/>
        <dbReference type="ChEBI" id="CHEBI:15377"/>
        <dbReference type="ChEBI" id="CHEBI:43474"/>
        <dbReference type="ChEBI" id="CHEBI:195535"/>
        <dbReference type="ChEBI" id="CHEBI:195537"/>
        <dbReference type="EC" id="3.1.3.62"/>
    </reaction>
    <physiologicalReaction direction="left-to-right" evidence="10">
        <dbReference type="Rhea" id="RHEA:77120"/>
    </physiologicalReaction>
</comment>
<feature type="chain" id="PRO_5007593440" description="Multiple inositol polyphosphate phosphatase 1" evidence="16">
    <location>
        <begin position="25"/>
        <end position="605"/>
    </location>
</feature>
<evidence type="ECO:0000256" key="2">
    <source>
        <dbReference type="ARBA" id="ARBA00008422"/>
    </source>
</evidence>
<keyword evidence="15" id="KW-1133">Transmembrane helix</keyword>
<dbReference type="AlphaFoldDB" id="A0A151ZRV4"/>
<evidence type="ECO:0000313" key="18">
    <source>
        <dbReference type="Proteomes" id="UP000076078"/>
    </source>
</evidence>
<dbReference type="GO" id="GO:0003993">
    <property type="term" value="F:acid phosphatase activity"/>
    <property type="evidence" value="ECO:0007669"/>
    <property type="project" value="TreeGrafter"/>
</dbReference>
<dbReference type="EC" id="3.1.3.80" evidence="3"/>
<evidence type="ECO:0000256" key="5">
    <source>
        <dbReference type="ARBA" id="ARBA00018097"/>
    </source>
</evidence>
<gene>
    <name evidence="17" type="ORF">DLAC_03932</name>
</gene>
<dbReference type="OMA" id="NTGCPYK"/>
<evidence type="ECO:0000256" key="15">
    <source>
        <dbReference type="SAM" id="Phobius"/>
    </source>
</evidence>
<dbReference type="STRING" id="361077.A0A151ZRV4"/>
<dbReference type="GO" id="GO:0034417">
    <property type="term" value="F:bisphosphoglycerate 3-phosphatase activity"/>
    <property type="evidence" value="ECO:0007669"/>
    <property type="project" value="UniProtKB-EC"/>
</dbReference>
<dbReference type="Gene3D" id="3.40.50.1240">
    <property type="entry name" value="Phosphoglycerate mutase-like"/>
    <property type="match status" value="1"/>
</dbReference>
<evidence type="ECO:0000256" key="3">
    <source>
        <dbReference type="ARBA" id="ARBA00012976"/>
    </source>
</evidence>
<comment type="subcellular location">
    <subcellularLocation>
        <location evidence="1">Membrane</location>
    </subcellularLocation>
</comment>
<keyword evidence="8 15" id="KW-0472">Membrane</keyword>
<dbReference type="GO" id="GO:0016020">
    <property type="term" value="C:membrane"/>
    <property type="evidence" value="ECO:0007669"/>
    <property type="project" value="UniProtKB-SubCell"/>
</dbReference>
<comment type="caution">
    <text evidence="17">The sequence shown here is derived from an EMBL/GenBank/DDBJ whole genome shotgun (WGS) entry which is preliminary data.</text>
</comment>
<protein>
    <recommendedName>
        <fullName evidence="5">Multiple inositol polyphosphate phosphatase 1</fullName>
        <ecNumber evidence="4">3.1.3.62</ecNumber>
        <ecNumber evidence="3">3.1.3.80</ecNumber>
    </recommendedName>
    <alternativeName>
        <fullName evidence="9">2,3-bisphosphoglycerate 3-phosphatase</fullName>
    </alternativeName>
</protein>
<evidence type="ECO:0000256" key="10">
    <source>
        <dbReference type="ARBA" id="ARBA00043668"/>
    </source>
</evidence>
<dbReference type="CDD" id="cd07061">
    <property type="entry name" value="HP_HAP_like"/>
    <property type="match status" value="1"/>
</dbReference>
<accession>A0A151ZRV4</accession>
<evidence type="ECO:0000256" key="13">
    <source>
        <dbReference type="ARBA" id="ARBA00043832"/>
    </source>
</evidence>
<dbReference type="PANTHER" id="PTHR20963:SF8">
    <property type="entry name" value="MULTIPLE INOSITOL POLYPHOSPHATE PHOSPHATASE 1"/>
    <property type="match status" value="1"/>
</dbReference>
<keyword evidence="18" id="KW-1185">Reference proteome</keyword>
<evidence type="ECO:0000256" key="4">
    <source>
        <dbReference type="ARBA" id="ARBA00013040"/>
    </source>
</evidence>
<sequence length="605" mass="68885">MKLKFYYIVVKLILLFFIINNSRASVSNKVYHRYYDYTSNYNIYRHLSTKTPYWILSREDDSNDSITPSLVRKSSNNQNDRLVVRLESTEKEIVEKEPLIINDLQSSGSSSGGVCKIVHFNFLARHGSRLPVAGAIKKLQLLPQSLDGYGDKIVEQYKWILNWTVPYPTTTAGNLILQGQYEHYNISKRFRQRYPEFFQHGYLPSRYPIQSTAISRVGISANSFAYGLFEGTGQLGSENFEPVFIKTSTLDSDNLLRFFDTCQTYRHLIDSNVINKDQQTLWNTKTFPNISLEISQKLGLQDVWEPTINVIDNIFSACAYELSISNDDSHWCSLLSKENILNWEYSQDLSNYWMKSYGNVHNYKISSILLKDILNTMDGFVYGNNTSSSSSDLSSSSNSDSISSSSSSSSSSSIVQTPPRTILRFAHAETVIPFLTLLGLYNDTFTLMANSTAEQIANRKFRTSIISPYASNIGFFLLDCGEEGFKIKIEHNELAIQIPGCDSLYCDYSQFTKLFEQVRQFDWNDYCDISSGQPHKDSQEPSVHSSSNDDKSNQTLSNHNFKLYMAIFIPLSFIIGILTTVAVLMLLKSKNSQSVDYSQLFPINK</sequence>
<keyword evidence="15" id="KW-0812">Transmembrane</keyword>
<comment type="catalytic activity">
    <reaction evidence="12">
        <text>1D-myo-inositol hexakisphosphate + H2O = 1D-myo-inositol 1,2,4,5,6-pentakisphosphate + phosphate</text>
        <dbReference type="Rhea" id="RHEA:16989"/>
        <dbReference type="ChEBI" id="CHEBI:15377"/>
        <dbReference type="ChEBI" id="CHEBI:43474"/>
        <dbReference type="ChEBI" id="CHEBI:57798"/>
        <dbReference type="ChEBI" id="CHEBI:58130"/>
        <dbReference type="EC" id="3.1.3.62"/>
    </reaction>
    <physiologicalReaction direction="left-to-right" evidence="12">
        <dbReference type="Rhea" id="RHEA:16990"/>
    </physiologicalReaction>
</comment>
<evidence type="ECO:0000256" key="14">
    <source>
        <dbReference type="SAM" id="MobiDB-lite"/>
    </source>
</evidence>
<name>A0A151ZRV4_TIELA</name>
<keyword evidence="6 16" id="KW-0732">Signal</keyword>
<dbReference type="EC" id="3.1.3.62" evidence="4"/>
<comment type="similarity">
    <text evidence="2">Belongs to the histidine acid phosphatase family. MINPP1 subfamily.</text>
</comment>
<proteinExistence type="inferred from homology"/>
<evidence type="ECO:0000256" key="9">
    <source>
        <dbReference type="ARBA" id="ARBA00031642"/>
    </source>
</evidence>
<organism evidence="17 18">
    <name type="scientific">Tieghemostelium lacteum</name>
    <name type="common">Slime mold</name>
    <name type="synonym">Dictyostelium lacteum</name>
    <dbReference type="NCBI Taxonomy" id="361077"/>
    <lineage>
        <taxon>Eukaryota</taxon>
        <taxon>Amoebozoa</taxon>
        <taxon>Evosea</taxon>
        <taxon>Eumycetozoa</taxon>
        <taxon>Dictyostelia</taxon>
        <taxon>Dictyosteliales</taxon>
        <taxon>Raperosteliaceae</taxon>
        <taxon>Tieghemostelium</taxon>
    </lineage>
</organism>
<keyword evidence="7" id="KW-0378">Hydrolase</keyword>
<dbReference type="SUPFAM" id="SSF53254">
    <property type="entry name" value="Phosphoglycerate mutase-like"/>
    <property type="match status" value="1"/>
</dbReference>
<evidence type="ECO:0000256" key="7">
    <source>
        <dbReference type="ARBA" id="ARBA00022801"/>
    </source>
</evidence>
<evidence type="ECO:0000313" key="17">
    <source>
        <dbReference type="EMBL" id="KYQ96649.1"/>
    </source>
</evidence>
<dbReference type="GO" id="GO:0052745">
    <property type="term" value="F:inositol phosphate phosphatase activity"/>
    <property type="evidence" value="ECO:0007669"/>
    <property type="project" value="TreeGrafter"/>
</dbReference>
<dbReference type="InterPro" id="IPR000560">
    <property type="entry name" value="His_Pase_clade-2"/>
</dbReference>
<dbReference type="InParanoid" id="A0A151ZRV4"/>
<dbReference type="FunCoup" id="A0A151ZRV4">
    <property type="interactions" value="241"/>
</dbReference>
<evidence type="ECO:0000256" key="12">
    <source>
        <dbReference type="ARBA" id="ARBA00043691"/>
    </source>
</evidence>
<dbReference type="Proteomes" id="UP000076078">
    <property type="component" value="Unassembled WGS sequence"/>
</dbReference>
<dbReference type="Pfam" id="PF00328">
    <property type="entry name" value="His_Phos_2"/>
    <property type="match status" value="1"/>
</dbReference>
<dbReference type="OrthoDB" id="6509975at2759"/>
<evidence type="ECO:0000256" key="16">
    <source>
        <dbReference type="SAM" id="SignalP"/>
    </source>
</evidence>
<dbReference type="InterPro" id="IPR029033">
    <property type="entry name" value="His_PPase_superfam"/>
</dbReference>
<feature type="transmembrane region" description="Helical" evidence="15">
    <location>
        <begin position="563"/>
        <end position="587"/>
    </location>
</feature>